<reference evidence="2 3" key="1">
    <citation type="submission" date="2018-10" db="EMBL/GenBank/DDBJ databases">
        <title>Phylogenomics of Brevibacillus.</title>
        <authorList>
            <person name="Dunlap C."/>
        </authorList>
    </citation>
    <scope>NUCLEOTIDE SEQUENCE [LARGE SCALE GENOMIC DNA]</scope>
    <source>
        <strain evidence="2 3">NRRL NRS 1219</strain>
    </source>
</reference>
<evidence type="ECO:0008006" key="5">
    <source>
        <dbReference type="Google" id="ProtNLM"/>
    </source>
</evidence>
<name>A0A3M8A555_9BACL</name>
<dbReference type="OrthoDB" id="1685048at2"/>
<dbReference type="AlphaFoldDB" id="A0A3M8A555"/>
<evidence type="ECO:0000313" key="1">
    <source>
        <dbReference type="EMBL" id="GED28432.1"/>
    </source>
</evidence>
<dbReference type="EMBL" id="BJOD01000072">
    <property type="protein sequence ID" value="GED28432.1"/>
    <property type="molecule type" value="Genomic_DNA"/>
</dbReference>
<organism evidence="2 3">
    <name type="scientific">Brevibacillus agri</name>
    <dbReference type="NCBI Taxonomy" id="51101"/>
    <lineage>
        <taxon>Bacteria</taxon>
        <taxon>Bacillati</taxon>
        <taxon>Bacillota</taxon>
        <taxon>Bacilli</taxon>
        <taxon>Bacillales</taxon>
        <taxon>Paenibacillaceae</taxon>
        <taxon>Brevibacillus</taxon>
    </lineage>
</organism>
<accession>A0A3M8A555</accession>
<gene>
    <name evidence="1" type="ORF">BAG01nite_45340</name>
    <name evidence="2" type="ORF">EB820_25135</name>
</gene>
<dbReference type="EMBL" id="RHHN01000117">
    <property type="protein sequence ID" value="RNB46358.1"/>
    <property type="molecule type" value="Genomic_DNA"/>
</dbReference>
<comment type="caution">
    <text evidence="2">The sequence shown here is derived from an EMBL/GenBank/DDBJ whole genome shotgun (WGS) entry which is preliminary data.</text>
</comment>
<proteinExistence type="predicted"/>
<evidence type="ECO:0000313" key="3">
    <source>
        <dbReference type="Proteomes" id="UP000276178"/>
    </source>
</evidence>
<dbReference type="RefSeq" id="WP_005835513.1">
    <property type="nucleotide sequence ID" value="NZ_BJOD01000072.1"/>
</dbReference>
<sequence length="522" mass="62437">MALQASNVFQGYAQRVKNMAPFQVLFALEKRSCLHMRGFDVALGIILYLLENMLTYGKKNTYDDIVKFFHEQWADQNLSYKEVYDAIVDLIYNHLRNQGRKLEFTYFNFETLQEETVYWDLLETEKPSFEQLKEKKMRLVLSNACIDMLFKTKEMFIEYQISITQLFLRQQIQKGVFDGALRTIDELNLSIRTKLGEMEHLEWDMRRDVLDFSRKALWEKQLQKNAEQFAREKEVFADLMKISKDSIRRHENDNLSDRERMTLQKAYEVQRRLHASTTKHDSLFEMQQRLQFLLTELITERVFSVFSTTLNIEQELLAPLTEKPERFAKAREFLLPLFHPKVPRWLMANQFYGPQKKQKRKEHIKETLELLDPEMVEEIERREKEEREARRELYARFFRFLFFILLQQGRCSYSELLHRADPELADNMQQPSFISFLLFLFQEKEVLLGLDDSIVASLPLYYRGISDALTYDMEQAFRSFEMVPIGEKTVRLPNGIEVAEFEFCTIEREPQYNTWHGEEVDL</sequence>
<dbReference type="Proteomes" id="UP000276178">
    <property type="component" value="Unassembled WGS sequence"/>
</dbReference>
<dbReference type="GeneID" id="82809343"/>
<protein>
    <recommendedName>
        <fullName evidence="5">Replicative DNA helicase</fullName>
    </recommendedName>
</protein>
<evidence type="ECO:0000313" key="2">
    <source>
        <dbReference type="EMBL" id="RNB46358.1"/>
    </source>
</evidence>
<evidence type="ECO:0000313" key="4">
    <source>
        <dbReference type="Proteomes" id="UP000317180"/>
    </source>
</evidence>
<dbReference type="Proteomes" id="UP000317180">
    <property type="component" value="Unassembled WGS sequence"/>
</dbReference>
<keyword evidence="4" id="KW-1185">Reference proteome</keyword>
<reference evidence="1 4" key="2">
    <citation type="submission" date="2019-06" db="EMBL/GenBank/DDBJ databases">
        <title>Whole genome shotgun sequence of Brevibacillus agri NBRC 15538.</title>
        <authorList>
            <person name="Hosoyama A."/>
            <person name="Uohara A."/>
            <person name="Ohji S."/>
            <person name="Ichikawa N."/>
        </authorList>
    </citation>
    <scope>NUCLEOTIDE SEQUENCE [LARGE SCALE GENOMIC DNA]</scope>
    <source>
        <strain evidence="1 4">NBRC 15538</strain>
    </source>
</reference>